<reference evidence="2 3" key="1">
    <citation type="submission" date="2018-10" db="EMBL/GenBank/DDBJ databases">
        <title>Draft genome sequence of Zhongshania sp. DSW25-10.</title>
        <authorList>
            <person name="Oh J."/>
        </authorList>
    </citation>
    <scope>NUCLEOTIDE SEQUENCE [LARGE SCALE GENOMIC DNA]</scope>
    <source>
        <strain evidence="2 3">DSW25-10</strain>
    </source>
</reference>
<gene>
    <name evidence="2" type="ORF">D0911_13050</name>
</gene>
<evidence type="ECO:0000313" key="3">
    <source>
        <dbReference type="Proteomes" id="UP000274695"/>
    </source>
</evidence>
<evidence type="ECO:0000313" key="2">
    <source>
        <dbReference type="EMBL" id="RNL60923.1"/>
    </source>
</evidence>
<protein>
    <recommendedName>
        <fullName evidence="4">Polymer-forming cytoskeletal protein</fullName>
    </recommendedName>
</protein>
<evidence type="ECO:0008006" key="4">
    <source>
        <dbReference type="Google" id="ProtNLM"/>
    </source>
</evidence>
<organism evidence="2 3">
    <name type="scientific">Zhongshania marina</name>
    <dbReference type="NCBI Taxonomy" id="2304603"/>
    <lineage>
        <taxon>Bacteria</taxon>
        <taxon>Pseudomonadati</taxon>
        <taxon>Pseudomonadota</taxon>
        <taxon>Gammaproteobacteria</taxon>
        <taxon>Cellvibrionales</taxon>
        <taxon>Spongiibacteraceae</taxon>
        <taxon>Zhongshania</taxon>
    </lineage>
</organism>
<dbReference type="Proteomes" id="UP000274695">
    <property type="component" value="Unassembled WGS sequence"/>
</dbReference>
<dbReference type="Pfam" id="PF04519">
    <property type="entry name" value="Bactofilin"/>
    <property type="match status" value="1"/>
</dbReference>
<name>A0ABX9W0G6_9GAMM</name>
<dbReference type="PANTHER" id="PTHR35024:SF4">
    <property type="entry name" value="POLYMER-FORMING CYTOSKELETAL PROTEIN"/>
    <property type="match status" value="1"/>
</dbReference>
<accession>A0ABX9W0G6</accession>
<keyword evidence="3" id="KW-1185">Reference proteome</keyword>
<comment type="caution">
    <text evidence="2">The sequence shown here is derived from an EMBL/GenBank/DDBJ whole genome shotgun (WGS) entry which is preliminary data.</text>
</comment>
<sequence>MVLGELRCSFFSRGANKMGFPGKNTKKADGGSRTTVVAAGTTLTGDVELNDDFHLDGVMKGNLTSKNDLIVSTTGRFTGDVKAKRVLVSGVLDGKIDADRLEIVASGQVSGEIKVRELVIESGGQFIGASQVKKHDTPRLTFVNDAAAAAKDDVAKSPAENQSA</sequence>
<dbReference type="EMBL" id="RHGB01000014">
    <property type="protein sequence ID" value="RNL60923.1"/>
    <property type="molecule type" value="Genomic_DNA"/>
</dbReference>
<comment type="similarity">
    <text evidence="1">Belongs to the bactofilin family.</text>
</comment>
<evidence type="ECO:0000256" key="1">
    <source>
        <dbReference type="ARBA" id="ARBA00044755"/>
    </source>
</evidence>
<dbReference type="PANTHER" id="PTHR35024">
    <property type="entry name" value="HYPOTHETICAL CYTOSOLIC PROTEIN"/>
    <property type="match status" value="1"/>
</dbReference>
<proteinExistence type="inferred from homology"/>
<dbReference type="InterPro" id="IPR007607">
    <property type="entry name" value="BacA/B"/>
</dbReference>